<keyword evidence="1" id="KW-1133">Transmembrane helix</keyword>
<feature type="transmembrane region" description="Helical" evidence="1">
    <location>
        <begin position="79"/>
        <end position="99"/>
    </location>
</feature>
<name>A0A6H0XSV2_9PEZI</name>
<dbReference type="Proteomes" id="UP000503462">
    <property type="component" value="Chromosome 2"/>
</dbReference>
<evidence type="ECO:0000313" key="3">
    <source>
        <dbReference type="Proteomes" id="UP000503462"/>
    </source>
</evidence>
<organism evidence="2 3">
    <name type="scientific">Peltaster fructicola</name>
    <dbReference type="NCBI Taxonomy" id="286661"/>
    <lineage>
        <taxon>Eukaryota</taxon>
        <taxon>Fungi</taxon>
        <taxon>Dikarya</taxon>
        <taxon>Ascomycota</taxon>
        <taxon>Pezizomycotina</taxon>
        <taxon>Dothideomycetes</taxon>
        <taxon>Dothideomycetes incertae sedis</taxon>
        <taxon>Peltaster</taxon>
    </lineage>
</organism>
<reference evidence="2 3" key="1">
    <citation type="journal article" date="2016" name="Sci. Rep.">
        <title>Peltaster fructicola genome reveals evolution from an invasive phytopathogen to an ectophytic parasite.</title>
        <authorList>
            <person name="Xu C."/>
            <person name="Chen H."/>
            <person name="Gleason M.L."/>
            <person name="Xu J.R."/>
            <person name="Liu H."/>
            <person name="Zhang R."/>
            <person name="Sun G."/>
        </authorList>
    </citation>
    <scope>NUCLEOTIDE SEQUENCE [LARGE SCALE GENOMIC DNA]</scope>
    <source>
        <strain evidence="2 3">LNHT1506</strain>
    </source>
</reference>
<keyword evidence="1" id="KW-0812">Transmembrane</keyword>
<evidence type="ECO:0000313" key="2">
    <source>
        <dbReference type="EMBL" id="QIW97740.1"/>
    </source>
</evidence>
<feature type="transmembrane region" description="Helical" evidence="1">
    <location>
        <begin position="42"/>
        <end position="58"/>
    </location>
</feature>
<keyword evidence="1" id="KW-0472">Membrane</keyword>
<feature type="transmembrane region" description="Helical" evidence="1">
    <location>
        <begin position="184"/>
        <end position="205"/>
    </location>
</feature>
<dbReference type="OrthoDB" id="71600at2759"/>
<dbReference type="AlphaFoldDB" id="A0A6H0XSV2"/>
<evidence type="ECO:0000256" key="1">
    <source>
        <dbReference type="SAM" id="Phobius"/>
    </source>
</evidence>
<accession>A0A6H0XSV2</accession>
<proteinExistence type="predicted"/>
<protein>
    <recommendedName>
        <fullName evidence="4">Tetraspanin Tsp3</fullName>
    </recommendedName>
</protein>
<dbReference type="EMBL" id="CP051140">
    <property type="protein sequence ID" value="QIW97740.1"/>
    <property type="molecule type" value="Genomic_DNA"/>
</dbReference>
<evidence type="ECO:0008006" key="4">
    <source>
        <dbReference type="Google" id="ProtNLM"/>
    </source>
</evidence>
<keyword evidence="3" id="KW-1185">Reference proteome</keyword>
<sequence length="283" mass="31669">MLRFTRRQVWTLLSTIYLLVLTALAAYGLYSANDLSLPVPNILSALAVALPSLAGLALETSSSMTSARRTNASAHVRPYVLQVVSAFFLIYETVLATLAGTHLAPVGTLDCALFKQWQHLFRIKDEQSVRRIQDRFDCCGYRSPQDMAWPFPQRNAGIDAGACVSRFQRSVACFEPWQEAERRVAGFLLAVALSMFIWQMLFLYIGPEETSWLPSTIRLPSDTANGRRQRQIAYRDDEARDESSIAGAVRILNGDAQFASNIEGGRERATARVQDDDAWVDER</sequence>
<feature type="transmembrane region" description="Helical" evidence="1">
    <location>
        <begin position="9"/>
        <end position="30"/>
    </location>
</feature>
<gene>
    <name evidence="2" type="ORF">AMS68_003258</name>
</gene>